<evidence type="ECO:0000313" key="2">
    <source>
        <dbReference type="Proteomes" id="UP000196230"/>
    </source>
</evidence>
<evidence type="ECO:0000313" key="1">
    <source>
        <dbReference type="EMBL" id="SJN25018.1"/>
    </source>
</evidence>
<proteinExistence type="predicted"/>
<dbReference type="EMBL" id="FUKP01000036">
    <property type="protein sequence ID" value="SJN25018.1"/>
    <property type="molecule type" value="Genomic_DNA"/>
</dbReference>
<protein>
    <submittedName>
        <fullName evidence="1">Tricarboxylate transport protein TctC</fullName>
    </submittedName>
</protein>
<reference evidence="1 2" key="1">
    <citation type="submission" date="2017-02" db="EMBL/GenBank/DDBJ databases">
        <authorList>
            <person name="Peterson S.W."/>
        </authorList>
    </citation>
    <scope>NUCLEOTIDE SEQUENCE [LARGE SCALE GENOMIC DNA]</scope>
    <source>
        <strain evidence="1 2">2B3F</strain>
    </source>
</reference>
<dbReference type="AlphaFoldDB" id="A0A1R4IZB2"/>
<dbReference type="Proteomes" id="UP000196230">
    <property type="component" value="Unassembled WGS sequence"/>
</dbReference>
<name>A0A1R4IZB2_9MICC</name>
<accession>A0A1R4IZB2</accession>
<gene>
    <name evidence="1" type="ORF">FM125_05440</name>
</gene>
<sequence length="160" mass="17727">MQRNETHLDFQTTATYLTQVQPLVDAGQAVPLFSVGELDGNEIVRDPNLPDVPTLSEIVGGDSLAYRAFRSFAAPGFFFQKGLWTNSETDQRVLDNYDSMVKALNADPEFLDEAKDALGGYSLLSGPEVRDQFRSALTIPEDVLNYTKDFLLNKHGSALH</sequence>
<organism evidence="1 2">
    <name type="scientific">Micrococcus lylae</name>
    <dbReference type="NCBI Taxonomy" id="1273"/>
    <lineage>
        <taxon>Bacteria</taxon>
        <taxon>Bacillati</taxon>
        <taxon>Actinomycetota</taxon>
        <taxon>Actinomycetes</taxon>
        <taxon>Micrococcales</taxon>
        <taxon>Micrococcaceae</taxon>
        <taxon>Micrococcus</taxon>
    </lineage>
</organism>